<evidence type="ECO:0000313" key="1">
    <source>
        <dbReference type="EMBL" id="AGM11331.1"/>
    </source>
</evidence>
<dbReference type="KEGG" id="vg:16193916"/>
<keyword evidence="2" id="KW-1185">Reference proteome</keyword>
<gene>
    <name evidence="1" type="primary">1</name>
    <name evidence="1" type="ORF">HGTV1_1</name>
</gene>
<dbReference type="GeneID" id="16193916"/>
<proteinExistence type="predicted"/>
<organism evidence="1 2">
    <name type="scientific">Halogranum tailed virus 1</name>
    <dbReference type="NCBI Taxonomy" id="1273749"/>
    <lineage>
        <taxon>Viruses</taxon>
        <taxon>Duplodnaviria</taxon>
        <taxon>Heunggongvirae</taxon>
        <taxon>Uroviricota</taxon>
        <taxon>Caudoviricetes</taxon>
        <taxon>Thumleimavirales</taxon>
        <taxon>Halomagnusviridae</taxon>
        <taxon>Hagravirus</taxon>
        <taxon>Hagravirus capitaneum</taxon>
        <taxon>Hagravirus HGTV1</taxon>
    </lineage>
</organism>
<sequence>MFVLIGFFLGLLIGAQFGPLAAMLLAFTFAGIGAGMQ</sequence>
<dbReference type="EMBL" id="KC292026">
    <property type="protein sequence ID" value="AGM11331.1"/>
    <property type="molecule type" value="Genomic_DNA"/>
</dbReference>
<accession>R4TGG4</accession>
<reference evidence="1 2" key="1">
    <citation type="submission" date="2012-12" db="EMBL/GenBank/DDBJ databases">
        <authorList>
            <person name="Sencilo A."/>
            <person name="Jacobs-Sera D."/>
            <person name="Russell D.A."/>
            <person name="Ko C."/>
            <person name="Atanasova N."/>
            <person name="Osterlund E."/>
            <person name="Oksanen H.M."/>
            <person name="Bamford D.H."/>
            <person name="Hatfull G.F."/>
            <person name="Roine E."/>
            <person name="Hendrix R.W."/>
        </authorList>
    </citation>
    <scope>NUCLEOTIDE SEQUENCE [LARGE SCALE GENOMIC DNA]</scope>
</reference>
<dbReference type="RefSeq" id="YP_008059209.1">
    <property type="nucleotide sequence ID" value="NC_021328.1"/>
</dbReference>
<name>R4TGG4_9CAUD</name>
<dbReference type="Proteomes" id="UP000202786">
    <property type="component" value="Segment"/>
</dbReference>
<protein>
    <submittedName>
        <fullName evidence="1">Uncharacterized protein</fullName>
    </submittedName>
</protein>
<evidence type="ECO:0000313" key="2">
    <source>
        <dbReference type="Proteomes" id="UP000202786"/>
    </source>
</evidence>